<protein>
    <submittedName>
        <fullName evidence="1">Uncharacterized protein</fullName>
    </submittedName>
</protein>
<dbReference type="AlphaFoldDB" id="T2G769"/>
<dbReference type="EMBL" id="CP006585">
    <property type="protein sequence ID" value="AGW11986.1"/>
    <property type="molecule type" value="Genomic_DNA"/>
</dbReference>
<evidence type="ECO:0000313" key="2">
    <source>
        <dbReference type="Proteomes" id="UP000016587"/>
    </source>
</evidence>
<dbReference type="Proteomes" id="UP000016587">
    <property type="component" value="Chromosome"/>
</dbReference>
<reference evidence="1 2" key="1">
    <citation type="journal article" date="2013" name="J. Bacteriol.">
        <title>Roles of HynAB and Ech, the only two hydrogenases found in the model sulfate reducer Desulfovibrio gigas.</title>
        <authorList>
            <person name="Morais-Silva F.O."/>
            <person name="Santos C.I."/>
            <person name="Rodrigues R."/>
            <person name="Pereira I.A."/>
            <person name="Rodrigues-Pousada C."/>
        </authorList>
    </citation>
    <scope>NUCLEOTIDE SEQUENCE [LARGE SCALE GENOMIC DNA]</scope>
    <source>
        <strain evidence="2">ATCC 19364 / DSM 1382 / NCIMB 9332 / VKM B-1759</strain>
    </source>
</reference>
<dbReference type="STRING" id="1121448.DGI_0045"/>
<dbReference type="KEGG" id="dgg:DGI_0045"/>
<evidence type="ECO:0000313" key="1">
    <source>
        <dbReference type="EMBL" id="AGW11986.1"/>
    </source>
</evidence>
<accession>T2G769</accession>
<gene>
    <name evidence="1" type="ORF">DGI_0045</name>
</gene>
<proteinExistence type="predicted"/>
<sequence>MTCLYKRKFDTVEELDAFVCAFRLIRGIEFKWNRLERIVWLWCDRQLYRELQACQPAMVYEPCEHAHA</sequence>
<name>T2G769_MEGG1</name>
<dbReference type="RefSeq" id="WP_021758540.1">
    <property type="nucleotide sequence ID" value="NC_022444.1"/>
</dbReference>
<dbReference type="PATRIC" id="fig|1121448.10.peg.47"/>
<organism evidence="1 2">
    <name type="scientific">Megalodesulfovibrio gigas (strain ATCC 19364 / DSM 1382 / NCIMB 9332 / VKM B-1759)</name>
    <name type="common">Desulfovibrio gigas</name>
    <dbReference type="NCBI Taxonomy" id="1121448"/>
    <lineage>
        <taxon>Bacteria</taxon>
        <taxon>Pseudomonadati</taxon>
        <taxon>Thermodesulfobacteriota</taxon>
        <taxon>Desulfovibrionia</taxon>
        <taxon>Desulfovibrionales</taxon>
        <taxon>Desulfovibrionaceae</taxon>
        <taxon>Megalodesulfovibrio</taxon>
    </lineage>
</organism>
<keyword evidence="2" id="KW-1185">Reference proteome</keyword>
<reference evidence="2" key="2">
    <citation type="submission" date="2013-07" db="EMBL/GenBank/DDBJ databases">
        <authorList>
            <person name="Morais-Silva F.O."/>
            <person name="Rezende A.M."/>
            <person name="Pimentel C."/>
            <person name="Resende D.M."/>
            <person name="Santos C.I."/>
            <person name="Clemente C."/>
            <person name="de Oliveira L.M."/>
            <person name="da Silva S.M."/>
            <person name="Costa D.A."/>
            <person name="Varela-Raposo A."/>
            <person name="Horacio E.C.A."/>
            <person name="Matos M."/>
            <person name="Flores O."/>
            <person name="Ruiz J.C."/>
            <person name="Rodrigues-Pousada C."/>
        </authorList>
    </citation>
    <scope>NUCLEOTIDE SEQUENCE [LARGE SCALE GENOMIC DNA]</scope>
    <source>
        <strain evidence="2">ATCC 19364 / DSM 1382 / NCIMB 9332 / VKM B-1759</strain>
    </source>
</reference>
<dbReference type="HOGENOM" id="CLU_2787041_0_0_7"/>